<comment type="caution">
    <text evidence="8">The sequence shown here is derived from an EMBL/GenBank/DDBJ whole genome shotgun (WGS) entry which is preliminary data.</text>
</comment>
<evidence type="ECO:0000313" key="9">
    <source>
        <dbReference type="Proteomes" id="UP000004931"/>
    </source>
</evidence>
<dbReference type="STRING" id="247633.GP2143_06100"/>
<dbReference type="InterPro" id="IPR058792">
    <property type="entry name" value="Beta-barrel_RND_2"/>
</dbReference>
<gene>
    <name evidence="8" type="ORF">GP2143_06100</name>
</gene>
<dbReference type="Gene3D" id="2.40.30.170">
    <property type="match status" value="1"/>
</dbReference>
<dbReference type="Gene3D" id="2.40.50.100">
    <property type="match status" value="1"/>
</dbReference>
<name>A0YBS0_9GAMM</name>
<dbReference type="EMBL" id="AAVT01000002">
    <property type="protein sequence ID" value="EAW32000.1"/>
    <property type="molecule type" value="Genomic_DNA"/>
</dbReference>
<dbReference type="eggNOG" id="COG0845">
    <property type="taxonomic scope" value="Bacteria"/>
</dbReference>
<dbReference type="FunFam" id="2.40.30.170:FF:000010">
    <property type="entry name" value="Efflux RND transporter periplasmic adaptor subunit"/>
    <property type="match status" value="1"/>
</dbReference>
<dbReference type="GO" id="GO:0015562">
    <property type="term" value="F:efflux transmembrane transporter activity"/>
    <property type="evidence" value="ECO:0007669"/>
    <property type="project" value="TreeGrafter"/>
</dbReference>
<evidence type="ECO:0000256" key="1">
    <source>
        <dbReference type="ARBA" id="ARBA00004196"/>
    </source>
</evidence>
<dbReference type="Pfam" id="PF25967">
    <property type="entry name" value="RND-MFP_C"/>
    <property type="match status" value="1"/>
</dbReference>
<evidence type="ECO:0000259" key="5">
    <source>
        <dbReference type="Pfam" id="PF25917"/>
    </source>
</evidence>
<comment type="subcellular location">
    <subcellularLocation>
        <location evidence="1">Cell envelope</location>
    </subcellularLocation>
</comment>
<evidence type="ECO:0000256" key="4">
    <source>
        <dbReference type="SAM" id="MobiDB-lite"/>
    </source>
</evidence>
<reference evidence="8 9" key="1">
    <citation type="journal article" date="2010" name="J. Bacteriol.">
        <title>Genome sequence of the oligotrophic marine Gammaproteobacterium HTCC2143, isolated from the Oregon Coast.</title>
        <authorList>
            <person name="Oh H.M."/>
            <person name="Kang I."/>
            <person name="Ferriera S."/>
            <person name="Giovannoni S.J."/>
            <person name="Cho J.C."/>
        </authorList>
    </citation>
    <scope>NUCLEOTIDE SEQUENCE [LARGE SCALE GENOMIC DNA]</scope>
    <source>
        <strain evidence="8 9">HTCC2143</strain>
    </source>
</reference>
<evidence type="ECO:0000256" key="3">
    <source>
        <dbReference type="ARBA" id="ARBA00022448"/>
    </source>
</evidence>
<dbReference type="Gene3D" id="1.10.287.470">
    <property type="entry name" value="Helix hairpin bin"/>
    <property type="match status" value="1"/>
</dbReference>
<comment type="similarity">
    <text evidence="2">Belongs to the membrane fusion protein (MFP) (TC 8.A.1) family.</text>
</comment>
<feature type="domain" description="CusB-like beta-barrel" evidence="6">
    <location>
        <begin position="185"/>
        <end position="256"/>
    </location>
</feature>
<keyword evidence="9" id="KW-1185">Reference proteome</keyword>
<dbReference type="PANTHER" id="PTHR30469">
    <property type="entry name" value="MULTIDRUG RESISTANCE PROTEIN MDTA"/>
    <property type="match status" value="1"/>
</dbReference>
<evidence type="ECO:0000259" key="7">
    <source>
        <dbReference type="Pfam" id="PF25967"/>
    </source>
</evidence>
<dbReference type="PANTHER" id="PTHR30469:SF16">
    <property type="entry name" value="HAE1 FAMILY EFFLUX PUMP MFP COMPONENT"/>
    <property type="match status" value="1"/>
</dbReference>
<keyword evidence="3" id="KW-0813">Transport</keyword>
<dbReference type="Pfam" id="PF25917">
    <property type="entry name" value="BSH_RND"/>
    <property type="match status" value="1"/>
</dbReference>
<evidence type="ECO:0000259" key="6">
    <source>
        <dbReference type="Pfam" id="PF25954"/>
    </source>
</evidence>
<dbReference type="InterPro" id="IPR058627">
    <property type="entry name" value="MdtA-like_C"/>
</dbReference>
<dbReference type="Pfam" id="PF25954">
    <property type="entry name" value="Beta-barrel_RND_2"/>
    <property type="match status" value="1"/>
</dbReference>
<organism evidence="8 9">
    <name type="scientific">marine gamma proteobacterium HTCC2143</name>
    <dbReference type="NCBI Taxonomy" id="247633"/>
    <lineage>
        <taxon>Bacteria</taxon>
        <taxon>Pseudomonadati</taxon>
        <taxon>Pseudomonadota</taxon>
        <taxon>Gammaproteobacteria</taxon>
        <taxon>Cellvibrionales</taxon>
        <taxon>Spongiibacteraceae</taxon>
        <taxon>BD1-7 clade</taxon>
    </lineage>
</organism>
<dbReference type="GO" id="GO:1990281">
    <property type="term" value="C:efflux pump complex"/>
    <property type="evidence" value="ECO:0007669"/>
    <property type="project" value="TreeGrafter"/>
</dbReference>
<dbReference type="InterPro" id="IPR058625">
    <property type="entry name" value="MdtA-like_BSH"/>
</dbReference>
<accession>A0YBS0</accession>
<dbReference type="NCBIfam" id="TIGR01730">
    <property type="entry name" value="RND_mfp"/>
    <property type="match status" value="1"/>
</dbReference>
<dbReference type="SUPFAM" id="SSF111369">
    <property type="entry name" value="HlyD-like secretion proteins"/>
    <property type="match status" value="1"/>
</dbReference>
<protein>
    <submittedName>
        <fullName evidence="8">RND efflux membrane fusion protein</fullName>
    </submittedName>
</protein>
<evidence type="ECO:0000256" key="2">
    <source>
        <dbReference type="ARBA" id="ARBA00009477"/>
    </source>
</evidence>
<dbReference type="InterPro" id="IPR006143">
    <property type="entry name" value="RND_pump_MFP"/>
</dbReference>
<feature type="domain" description="Multidrug resistance protein MdtA-like C-terminal permuted SH3" evidence="7">
    <location>
        <begin position="263"/>
        <end position="323"/>
    </location>
</feature>
<sequence length="356" mass="37970">MVFSLAGCDNDSKVNKTEGAKIRPPIDVIVWTAEPTILTSQVESVGTLVGNESVTITAKVTDQVTAVHFEDGQYVKAGDVLIELTNAEQQAGLGETQANLLEAELQLARLNKLGNKIVTAQERDVASAKVKASKARLEVISVRINDRLIVAPFDGLLGFRQVSEGALVTPGTVITELDDIRQLKLDFSIPEIYLGKIAVGARVESTSPAWRGDSFSGALVSIGSRVDVATRTFVGRALIDNTSSYLRPGMLMNVTLFMAERSAMVVPEQAIVQTGKRSIIYVAELLDGQLKAISAPVTMGNRVPGGVEILSGLKSGQQVIVSGQLNVRPGVTVRRISPPKNGDPTATENPKSDLRG</sequence>
<dbReference type="Proteomes" id="UP000004931">
    <property type="component" value="Unassembled WGS sequence"/>
</dbReference>
<dbReference type="AlphaFoldDB" id="A0YBS0"/>
<proteinExistence type="inferred from homology"/>
<evidence type="ECO:0000313" key="8">
    <source>
        <dbReference type="EMBL" id="EAW32000.1"/>
    </source>
</evidence>
<feature type="domain" description="Multidrug resistance protein MdtA-like barrel-sandwich hybrid" evidence="5">
    <location>
        <begin position="53"/>
        <end position="172"/>
    </location>
</feature>
<feature type="region of interest" description="Disordered" evidence="4">
    <location>
        <begin position="333"/>
        <end position="356"/>
    </location>
</feature>
<dbReference type="Gene3D" id="2.40.420.20">
    <property type="match status" value="1"/>
</dbReference>